<gene>
    <name evidence="1" type="ORF">H735_09260</name>
</gene>
<accession>A0A0C1VT88</accession>
<organism evidence="1 2">
    <name type="scientific">Vibrio owensii CAIM 1854 = LMG 25443</name>
    <dbReference type="NCBI Taxonomy" id="1229493"/>
    <lineage>
        <taxon>Bacteria</taxon>
        <taxon>Pseudomonadati</taxon>
        <taxon>Pseudomonadota</taxon>
        <taxon>Gammaproteobacteria</taxon>
        <taxon>Vibrionales</taxon>
        <taxon>Vibrionaceae</taxon>
        <taxon>Vibrio</taxon>
    </lineage>
</organism>
<name>A0A0C1VT88_9VIBR</name>
<evidence type="ECO:0000313" key="2">
    <source>
        <dbReference type="Proteomes" id="UP000031586"/>
    </source>
</evidence>
<proteinExistence type="predicted"/>
<dbReference type="RefSeq" id="WP_020194294.1">
    <property type="nucleotide sequence ID" value="NZ_BAOH01000005.1"/>
</dbReference>
<dbReference type="PATRIC" id="fig|1229493.5.peg.936"/>
<dbReference type="EMBL" id="JPRD01000015">
    <property type="protein sequence ID" value="KIF53118.1"/>
    <property type="molecule type" value="Genomic_DNA"/>
</dbReference>
<dbReference type="Proteomes" id="UP000031586">
    <property type="component" value="Unassembled WGS sequence"/>
</dbReference>
<evidence type="ECO:0000313" key="1">
    <source>
        <dbReference type="EMBL" id="KIF53118.1"/>
    </source>
</evidence>
<sequence>MWSYVNNALDEQYSKPLPKIYRLHESCLPIEEFELRELLAKWLFSAFVPVYSFNWLDRLVNKSEYQSHLVALREADQELLDLVSDPLYMAALKRVLSVMPDSVAHKQHLIEKIIINPIY</sequence>
<protein>
    <submittedName>
        <fullName evidence="1">Uncharacterized protein</fullName>
    </submittedName>
</protein>
<reference evidence="1 2" key="1">
    <citation type="submission" date="2014-07" db="EMBL/GenBank/DDBJ databases">
        <title>Unique and conserved regions in Vibrio harveyi and related species in comparison with the shrimp pathogen Vibrio harveyi CAIM 1792.</title>
        <authorList>
            <person name="Espinoza-Valles I."/>
            <person name="Vora G."/>
            <person name="Leekitcharoenphon P."/>
            <person name="Ussery D."/>
            <person name="Hoj L."/>
            <person name="Gomez-Gil B."/>
        </authorList>
    </citation>
    <scope>NUCLEOTIDE SEQUENCE [LARGE SCALE GENOMIC DNA]</scope>
    <source>
        <strain evidence="2">CAIM 1854 / LMG 25443</strain>
    </source>
</reference>
<dbReference type="AlphaFoldDB" id="A0A0C1VT88"/>
<comment type="caution">
    <text evidence="1">The sequence shown here is derived from an EMBL/GenBank/DDBJ whole genome shotgun (WGS) entry which is preliminary data.</text>
</comment>